<name>A0A6A6NW79_9PEZI</name>
<evidence type="ECO:0000313" key="2">
    <source>
        <dbReference type="EMBL" id="KAF2456020.1"/>
    </source>
</evidence>
<feature type="compositionally biased region" description="Basic and acidic residues" evidence="1">
    <location>
        <begin position="342"/>
        <end position="354"/>
    </location>
</feature>
<feature type="region of interest" description="Disordered" evidence="1">
    <location>
        <begin position="246"/>
        <end position="392"/>
    </location>
</feature>
<feature type="compositionally biased region" description="Basic and acidic residues" evidence="1">
    <location>
        <begin position="296"/>
        <end position="309"/>
    </location>
</feature>
<protein>
    <submittedName>
        <fullName evidence="2">Uncharacterized protein</fullName>
    </submittedName>
</protein>
<feature type="region of interest" description="Disordered" evidence="1">
    <location>
        <begin position="471"/>
        <end position="492"/>
    </location>
</feature>
<gene>
    <name evidence="2" type="ORF">BDY21DRAFT_364773</name>
</gene>
<reference evidence="2" key="1">
    <citation type="journal article" date="2020" name="Stud. Mycol.">
        <title>101 Dothideomycetes genomes: a test case for predicting lifestyles and emergence of pathogens.</title>
        <authorList>
            <person name="Haridas S."/>
            <person name="Albert R."/>
            <person name="Binder M."/>
            <person name="Bloem J."/>
            <person name="Labutti K."/>
            <person name="Salamov A."/>
            <person name="Andreopoulos B."/>
            <person name="Baker S."/>
            <person name="Barry K."/>
            <person name="Bills G."/>
            <person name="Bluhm B."/>
            <person name="Cannon C."/>
            <person name="Castanera R."/>
            <person name="Culley D."/>
            <person name="Daum C."/>
            <person name="Ezra D."/>
            <person name="Gonzalez J."/>
            <person name="Henrissat B."/>
            <person name="Kuo A."/>
            <person name="Liang C."/>
            <person name="Lipzen A."/>
            <person name="Lutzoni F."/>
            <person name="Magnuson J."/>
            <person name="Mondo S."/>
            <person name="Nolan M."/>
            <person name="Ohm R."/>
            <person name="Pangilinan J."/>
            <person name="Park H.-J."/>
            <person name="Ramirez L."/>
            <person name="Alfaro M."/>
            <person name="Sun H."/>
            <person name="Tritt A."/>
            <person name="Yoshinaga Y."/>
            <person name="Zwiers L.-H."/>
            <person name="Turgeon B."/>
            <person name="Goodwin S."/>
            <person name="Spatafora J."/>
            <person name="Crous P."/>
            <person name="Grigoriev I."/>
        </authorList>
    </citation>
    <scope>NUCLEOTIDE SEQUENCE</scope>
    <source>
        <strain evidence="2">ATCC 16933</strain>
    </source>
</reference>
<keyword evidence="3" id="KW-1185">Reference proteome</keyword>
<dbReference type="EMBL" id="MU001684">
    <property type="protein sequence ID" value="KAF2456020.1"/>
    <property type="molecule type" value="Genomic_DNA"/>
</dbReference>
<dbReference type="AlphaFoldDB" id="A0A6A6NW79"/>
<sequence>MDSPPSPPLAFSGNELAEYTQSQTWKQRDNAHLDYTQRHTTTSRSTESKYSRVRDRSAGLQEVLVVVECEEIVETPTHVVTLTKVWTGQPRVVPMENVGSHVDPSGAASDKDAEASDRYMDAEDAIFGTELDMSDHGSELAHMPGPVMNSTSTLVGGSDVSGIANSGEALPIGDIVATVADDVAKSTPSPWNDNLSPAVVGRVLPSSALQTQRYQPDPAAPSIYASAGPSIVCAAKGEVIVTADITEETPSPDGGHANFVYIPPGTSSKARSSPSPWGTSTEVTTSDSAAYRHRSNLRDSRERSDEGPRGRQFKRGSHEGGRSRSPAVDAAHRRRQEAAMTQRRERVRKDELQKTRHQQQRAQPAQAPVNEPKEPLHQVRQQPPLAAPKPIPSRAPFVDAIIRWDDGAAEGQYEHMAGVNWIGPAQVVGLTDSDEFELSMVLDEYEDGPDGMYADYCCMQGRPRFGVVEDEETKENAHKGPKLAGSGPWRPNIPERTGWNGYW</sequence>
<evidence type="ECO:0000313" key="3">
    <source>
        <dbReference type="Proteomes" id="UP000799766"/>
    </source>
</evidence>
<accession>A0A6A6NW79</accession>
<feature type="compositionally biased region" description="Polar residues" evidence="1">
    <location>
        <begin position="265"/>
        <end position="288"/>
    </location>
</feature>
<feature type="region of interest" description="Disordered" evidence="1">
    <location>
        <begin position="96"/>
        <end position="115"/>
    </location>
</feature>
<feature type="region of interest" description="Disordered" evidence="1">
    <location>
        <begin position="34"/>
        <end position="53"/>
    </location>
</feature>
<evidence type="ECO:0000256" key="1">
    <source>
        <dbReference type="SAM" id="MobiDB-lite"/>
    </source>
</evidence>
<dbReference type="Proteomes" id="UP000799766">
    <property type="component" value="Unassembled WGS sequence"/>
</dbReference>
<organism evidence="2 3">
    <name type="scientific">Lineolata rhizophorae</name>
    <dbReference type="NCBI Taxonomy" id="578093"/>
    <lineage>
        <taxon>Eukaryota</taxon>
        <taxon>Fungi</taxon>
        <taxon>Dikarya</taxon>
        <taxon>Ascomycota</taxon>
        <taxon>Pezizomycotina</taxon>
        <taxon>Dothideomycetes</taxon>
        <taxon>Dothideomycetes incertae sedis</taxon>
        <taxon>Lineolatales</taxon>
        <taxon>Lineolataceae</taxon>
        <taxon>Lineolata</taxon>
    </lineage>
</organism>
<proteinExistence type="predicted"/>